<name>A0A0A9CPF5_ARUDO</name>
<proteinExistence type="predicted"/>
<dbReference type="GO" id="GO:0010113">
    <property type="term" value="P:negative regulation of systemic acquired resistance"/>
    <property type="evidence" value="ECO:0007669"/>
    <property type="project" value="TreeGrafter"/>
</dbReference>
<dbReference type="GO" id="GO:0005634">
    <property type="term" value="C:nucleus"/>
    <property type="evidence" value="ECO:0007669"/>
    <property type="project" value="InterPro"/>
</dbReference>
<reference evidence="2" key="1">
    <citation type="submission" date="2014-09" db="EMBL/GenBank/DDBJ databases">
        <authorList>
            <person name="Magalhaes I.L.F."/>
            <person name="Oliveira U."/>
            <person name="Santos F.R."/>
            <person name="Vidigal T.H.D.A."/>
            <person name="Brescovit A.D."/>
            <person name="Santos A.J."/>
        </authorList>
    </citation>
    <scope>NUCLEOTIDE SEQUENCE</scope>
    <source>
        <tissue evidence="2">Shoot tissue taken approximately 20 cm above the soil surface</tissue>
    </source>
</reference>
<dbReference type="PANTHER" id="PTHR37243:SF2">
    <property type="entry name" value="NEGATIVE REGULATOR OF SYSTEMIC ACQUIRED RESISTANCE SNI1"/>
    <property type="match status" value="1"/>
</dbReference>
<organism evidence="2">
    <name type="scientific">Arundo donax</name>
    <name type="common">Giant reed</name>
    <name type="synonym">Donax arundinaceus</name>
    <dbReference type="NCBI Taxonomy" id="35708"/>
    <lineage>
        <taxon>Eukaryota</taxon>
        <taxon>Viridiplantae</taxon>
        <taxon>Streptophyta</taxon>
        <taxon>Embryophyta</taxon>
        <taxon>Tracheophyta</taxon>
        <taxon>Spermatophyta</taxon>
        <taxon>Magnoliopsida</taxon>
        <taxon>Liliopsida</taxon>
        <taxon>Poales</taxon>
        <taxon>Poaceae</taxon>
        <taxon>PACMAD clade</taxon>
        <taxon>Arundinoideae</taxon>
        <taxon>Arundineae</taxon>
        <taxon>Arundo</taxon>
    </lineage>
</organism>
<keyword evidence="1" id="KW-1133">Transmembrane helix</keyword>
<dbReference type="GO" id="GO:0030915">
    <property type="term" value="C:Smc5-Smc6 complex"/>
    <property type="evidence" value="ECO:0007669"/>
    <property type="project" value="InterPro"/>
</dbReference>
<dbReference type="EMBL" id="GBRH01222620">
    <property type="protein sequence ID" value="JAD75275.1"/>
    <property type="molecule type" value="Transcribed_RNA"/>
</dbReference>
<evidence type="ECO:0000313" key="2">
    <source>
        <dbReference type="EMBL" id="JAD75275.1"/>
    </source>
</evidence>
<protein>
    <submittedName>
        <fullName evidence="2">Uncharacterized protein</fullName>
    </submittedName>
</protein>
<keyword evidence="1" id="KW-0472">Membrane</keyword>
<reference evidence="2" key="2">
    <citation type="journal article" date="2015" name="Data Brief">
        <title>Shoot transcriptome of the giant reed, Arundo donax.</title>
        <authorList>
            <person name="Barrero R.A."/>
            <person name="Guerrero F.D."/>
            <person name="Moolhuijzen P."/>
            <person name="Goolsby J.A."/>
            <person name="Tidwell J."/>
            <person name="Bellgard S.E."/>
            <person name="Bellgard M.I."/>
        </authorList>
    </citation>
    <scope>NUCLEOTIDE SEQUENCE</scope>
    <source>
        <tissue evidence="2">Shoot tissue taken approximately 20 cm above the soil surface</tissue>
    </source>
</reference>
<accession>A0A0A9CPF5</accession>
<dbReference type="GO" id="GO:0006974">
    <property type="term" value="P:DNA damage response"/>
    <property type="evidence" value="ECO:0007669"/>
    <property type="project" value="InterPro"/>
</dbReference>
<dbReference type="GO" id="GO:0000976">
    <property type="term" value="F:transcription cis-regulatory region binding"/>
    <property type="evidence" value="ECO:0007669"/>
    <property type="project" value="TreeGrafter"/>
</dbReference>
<feature type="transmembrane region" description="Helical" evidence="1">
    <location>
        <begin position="240"/>
        <end position="261"/>
    </location>
</feature>
<evidence type="ECO:0000256" key="1">
    <source>
        <dbReference type="SAM" id="Phobius"/>
    </source>
</evidence>
<dbReference type="GO" id="GO:0045892">
    <property type="term" value="P:negative regulation of DNA-templated transcription"/>
    <property type="evidence" value="ECO:0007669"/>
    <property type="project" value="InterPro"/>
</dbReference>
<dbReference type="AlphaFoldDB" id="A0A0A9CPF5"/>
<sequence>MVEPINGTDVHSGIKAVENMMVFQYLVNTLEADFLPRHIAYKESRDWVIFRESLLNMLLGSRKLVFTSFVKNCIYLLLNQYHHEATDAVEDSIPSERDSAKSASDLDSSLNLLSFESERAHVSLRKLFVMVMNLDLIRKEADTLGRTSRADGFRNPIMEVILDELTYNTSYLSPFLLAFVEWKWKLEIILQYFSKYCGKVFKIYSSPQDFASLSKSLMSQVALHQFKKCLLGPGVAYEPLFVLLVLVYANGGISIVVLQLAQSDLSFR</sequence>
<keyword evidence="1" id="KW-0812">Transmembrane</keyword>
<dbReference type="PANTHER" id="PTHR37243">
    <property type="entry name" value="NEGATIVE REGULATOR OF SYSTEMIC ACQUIRED RESISTANCE SNI1"/>
    <property type="match status" value="1"/>
</dbReference>
<dbReference type="InterPro" id="IPR034561">
    <property type="entry name" value="SNI1"/>
</dbReference>